<dbReference type="KEGG" id="ada:A5CPEGH6_04660"/>
<proteinExistence type="predicted"/>
<evidence type="ECO:0000313" key="4">
    <source>
        <dbReference type="EMBL" id="BBL05828.1"/>
    </source>
</evidence>
<evidence type="ECO:0000256" key="2">
    <source>
        <dbReference type="SAM" id="Phobius"/>
    </source>
</evidence>
<feature type="domain" description="AsmA" evidence="3">
    <location>
        <begin position="13"/>
        <end position="232"/>
    </location>
</feature>
<keyword evidence="2" id="KW-0472">Membrane</keyword>
<accession>A0A4Y1X0K5</accession>
<keyword evidence="2" id="KW-1133">Transmembrane helix</keyword>
<protein>
    <submittedName>
        <fullName evidence="4">Outer membrane assembly protein</fullName>
    </submittedName>
</protein>
<evidence type="ECO:0000256" key="1">
    <source>
        <dbReference type="SAM" id="MobiDB-lite"/>
    </source>
</evidence>
<dbReference type="InterPro" id="IPR052894">
    <property type="entry name" value="AsmA-related"/>
</dbReference>
<evidence type="ECO:0000259" key="3">
    <source>
        <dbReference type="Pfam" id="PF05170"/>
    </source>
</evidence>
<dbReference type="PANTHER" id="PTHR30441:SF8">
    <property type="entry name" value="DUF748 DOMAIN-CONTAINING PROTEIN"/>
    <property type="match status" value="1"/>
</dbReference>
<dbReference type="RefSeq" id="WP_141427701.1">
    <property type="nucleotide sequence ID" value="NZ_AP019736.1"/>
</dbReference>
<organism evidence="4 5">
    <name type="scientific">Alistipes dispar</name>
    <dbReference type="NCBI Taxonomy" id="2585119"/>
    <lineage>
        <taxon>Bacteria</taxon>
        <taxon>Pseudomonadati</taxon>
        <taxon>Bacteroidota</taxon>
        <taxon>Bacteroidia</taxon>
        <taxon>Bacteroidales</taxon>
        <taxon>Rikenellaceae</taxon>
        <taxon>Alistipes</taxon>
    </lineage>
</organism>
<evidence type="ECO:0000313" key="5">
    <source>
        <dbReference type="Proteomes" id="UP000319374"/>
    </source>
</evidence>
<dbReference type="Proteomes" id="UP000319374">
    <property type="component" value="Chromosome"/>
</dbReference>
<keyword evidence="2" id="KW-0812">Transmembrane</keyword>
<dbReference type="GO" id="GO:0090313">
    <property type="term" value="P:regulation of protein targeting to membrane"/>
    <property type="evidence" value="ECO:0007669"/>
    <property type="project" value="TreeGrafter"/>
</dbReference>
<dbReference type="GO" id="GO:0005886">
    <property type="term" value="C:plasma membrane"/>
    <property type="evidence" value="ECO:0007669"/>
    <property type="project" value="TreeGrafter"/>
</dbReference>
<dbReference type="Pfam" id="PF05170">
    <property type="entry name" value="AsmA"/>
    <property type="match status" value="1"/>
</dbReference>
<dbReference type="AlphaFoldDB" id="A0A4Y1X0K5"/>
<dbReference type="OrthoDB" id="1108503at2"/>
<dbReference type="EMBL" id="AP019736">
    <property type="protein sequence ID" value="BBL05828.1"/>
    <property type="molecule type" value="Genomic_DNA"/>
</dbReference>
<feature type="region of interest" description="Disordered" evidence="1">
    <location>
        <begin position="987"/>
        <end position="1016"/>
    </location>
</feature>
<dbReference type="InterPro" id="IPR007844">
    <property type="entry name" value="AsmA"/>
</dbReference>
<sequence length="1016" mass="112323">MDRRTKRIIRISAVSAGSVLLLLLVGTAVVLNFVFTPSKLTPVVERIADRSLNARLRMGGVELTFFSTFPRFGVKLTDGTLVSTALRDTLWQRTDTLLTFRKAVLVFNPVSYLRHRKIDILKLSVDSADVYAFRDGTGRANWDILPSADTLASGTAADTTADTVRTVSEISVRHVALRHGSVTFDDRETKVFANIRDAGLRLRARLGEGHSMLALDFRNRNILFWQDGELLVNRVATRLRASVELDRAQRTLTLHDALLGINGTELDLTGTVRRDTAAAGALLLDLRYGLHAPSLETVLHMIPESVLKRGEVAADGEVRISGAVKGPYGRQALPLATLDAEIKDASARYAGMPYGVDALDARLVGQVDPMRREPSFCNLEIFRFKGAHTDILADAEVKNLLDDPLVSFHTKSAVDLTALAQTFPLQEGVALSGKLEAELRMSCRLSALRNRDLGRIRARGRVVMDSLALRDTARKFEFTSSASLSFAGDDRLDAEAEIRHASLRSPRLSSSMERLAATVRTTNPQDTTRIARMECTMTLNRLKAAAGDSLSLFCGRGTATVRLQPGKRDPAKPKVGLALEADTLFCRVGDSRMGMDRAGIGVTAEKLRDSVWIPEGIVGFSRLVVSTPQCALPIRMEKTSVTVGNRAVTLRNATMRIGRSDLTASGVVHDLYGAMRRRRPLRAELSLSSRNLNCNQLIRAVSFPADTLRIEADTAATDLKLFVVPKNIDFALHTDFRRVRYGKFVFEDVRGAVDVRDGAVHLKGLAMKGLDAVMHTTLLYQAVRPERGYVGFDFRLRRINVGKLVEFTPSLDSIVPMLRSFRGTVDFDVSAEADLDSALNIRIPTLRSAIRLRGDSLVLMDGETFAEISKKFFFKNKERNLIDSIAVNISVKDGYVTVYPFAVAMDRYRAAVGGTQDLDMNFDYHISILKSPIPFKLGLNITGNLDDMKFRLGRAKYKNLVTPVEIHKVDSTVSGLGRQIVRDFKRRIGRIPEERRPPARDTTHSSGRNPRPLSGL</sequence>
<name>A0A4Y1X0K5_9BACT</name>
<feature type="transmembrane region" description="Helical" evidence="2">
    <location>
        <begin position="12"/>
        <end position="35"/>
    </location>
</feature>
<gene>
    <name evidence="4" type="ORF">A5CPEGH6_04660</name>
</gene>
<keyword evidence="5" id="KW-1185">Reference proteome</keyword>
<reference evidence="5" key="1">
    <citation type="submission" date="2019-06" db="EMBL/GenBank/DDBJ databases">
        <title>Alistipes onderdonkii subsp. vulgaris subsp. nov., Alistipes dispar sp. nov. and Alistipes communis sp. nov., isolated from human faeces, and creation of Alistipes onderdonkii subsp. onderdonkii subsp. nov.</title>
        <authorList>
            <person name="Sakamoto M."/>
            <person name="Ikeyama N."/>
            <person name="Ogata Y."/>
            <person name="Suda W."/>
            <person name="Iino T."/>
            <person name="Hattori M."/>
            <person name="Ohkuma M."/>
        </authorList>
    </citation>
    <scope>NUCLEOTIDE SEQUENCE [LARGE SCALE GENOMIC DNA]</scope>
    <source>
        <strain evidence="5">5CPEGH6</strain>
    </source>
</reference>
<feature type="compositionally biased region" description="Basic and acidic residues" evidence="1">
    <location>
        <begin position="990"/>
        <end position="1003"/>
    </location>
</feature>
<dbReference type="GeneID" id="98672436"/>
<dbReference type="PANTHER" id="PTHR30441">
    <property type="entry name" value="DUF748 DOMAIN-CONTAINING PROTEIN"/>
    <property type="match status" value="1"/>
</dbReference>